<organism evidence="7 8">
    <name type="scientific">Methylobrevis pamukkalensis</name>
    <dbReference type="NCBI Taxonomy" id="1439726"/>
    <lineage>
        <taxon>Bacteria</taxon>
        <taxon>Pseudomonadati</taxon>
        <taxon>Pseudomonadota</taxon>
        <taxon>Alphaproteobacteria</taxon>
        <taxon>Hyphomicrobiales</taxon>
        <taxon>Pleomorphomonadaceae</taxon>
        <taxon>Methylobrevis</taxon>
    </lineage>
</organism>
<keyword evidence="2 6" id="KW-0963">Cytoplasm</keyword>
<dbReference type="GO" id="GO:0005737">
    <property type="term" value="C:cytoplasm"/>
    <property type="evidence" value="ECO:0007669"/>
    <property type="project" value="UniProtKB-SubCell"/>
</dbReference>
<dbReference type="Proteomes" id="UP000094622">
    <property type="component" value="Unassembled WGS sequence"/>
</dbReference>
<dbReference type="InterPro" id="IPR050078">
    <property type="entry name" value="Ribosomal_L11_MeTrfase_PrmA"/>
</dbReference>
<evidence type="ECO:0000256" key="2">
    <source>
        <dbReference type="ARBA" id="ARBA00022490"/>
    </source>
</evidence>
<feature type="binding site" evidence="6">
    <location>
        <position position="165"/>
    </location>
    <ligand>
        <name>S-adenosyl-L-methionine</name>
        <dbReference type="ChEBI" id="CHEBI:59789"/>
    </ligand>
</feature>
<evidence type="ECO:0000256" key="5">
    <source>
        <dbReference type="ARBA" id="ARBA00022691"/>
    </source>
</evidence>
<feature type="binding site" evidence="6">
    <location>
        <position position="233"/>
    </location>
    <ligand>
        <name>S-adenosyl-L-methionine</name>
        <dbReference type="ChEBI" id="CHEBI:59789"/>
    </ligand>
</feature>
<keyword evidence="7" id="KW-0687">Ribonucleoprotein</keyword>
<evidence type="ECO:0000256" key="3">
    <source>
        <dbReference type="ARBA" id="ARBA00022603"/>
    </source>
</evidence>
<dbReference type="EMBL" id="MCRJ01000102">
    <property type="protein sequence ID" value="ODN69235.1"/>
    <property type="molecule type" value="Genomic_DNA"/>
</dbReference>
<evidence type="ECO:0000256" key="4">
    <source>
        <dbReference type="ARBA" id="ARBA00022679"/>
    </source>
</evidence>
<dbReference type="CDD" id="cd02440">
    <property type="entry name" value="AdoMet_MTases"/>
    <property type="match status" value="1"/>
</dbReference>
<evidence type="ECO:0000256" key="1">
    <source>
        <dbReference type="ARBA" id="ARBA00009741"/>
    </source>
</evidence>
<dbReference type="InterPro" id="IPR029063">
    <property type="entry name" value="SAM-dependent_MTases_sf"/>
</dbReference>
<keyword evidence="8" id="KW-1185">Reference proteome</keyword>
<comment type="subcellular location">
    <subcellularLocation>
        <location evidence="6">Cytoplasm</location>
    </subcellularLocation>
</comment>
<comment type="catalytic activity">
    <reaction evidence="6">
        <text>L-lysyl-[protein] + 3 S-adenosyl-L-methionine = N(6),N(6),N(6)-trimethyl-L-lysyl-[protein] + 3 S-adenosyl-L-homocysteine + 3 H(+)</text>
        <dbReference type="Rhea" id="RHEA:54192"/>
        <dbReference type="Rhea" id="RHEA-COMP:9752"/>
        <dbReference type="Rhea" id="RHEA-COMP:13826"/>
        <dbReference type="ChEBI" id="CHEBI:15378"/>
        <dbReference type="ChEBI" id="CHEBI:29969"/>
        <dbReference type="ChEBI" id="CHEBI:57856"/>
        <dbReference type="ChEBI" id="CHEBI:59789"/>
        <dbReference type="ChEBI" id="CHEBI:61961"/>
    </reaction>
</comment>
<reference evidence="7 8" key="1">
    <citation type="submission" date="2016-07" db="EMBL/GenBank/DDBJ databases">
        <title>Draft Genome Sequence of Methylobrevis pamukkalensis PK2.</title>
        <authorList>
            <person name="Vasilenko O.V."/>
            <person name="Doronina N.V."/>
            <person name="Shmareva M.N."/>
            <person name="Tarlachkov S.V."/>
            <person name="Mustakhimov I."/>
            <person name="Trotsenko Y.A."/>
        </authorList>
    </citation>
    <scope>NUCLEOTIDE SEQUENCE [LARGE SCALE GENOMIC DNA]</scope>
    <source>
        <strain evidence="7 8">PK2</strain>
    </source>
</reference>
<comment type="function">
    <text evidence="6">Methylates ribosomal protein L11.</text>
</comment>
<dbReference type="PANTHER" id="PTHR43648">
    <property type="entry name" value="ELECTRON TRANSFER FLAVOPROTEIN BETA SUBUNIT LYSINE METHYLTRANSFERASE"/>
    <property type="match status" value="1"/>
</dbReference>
<dbReference type="PATRIC" id="fig|1439726.3.peg.3638"/>
<dbReference type="RefSeq" id="WP_069307797.1">
    <property type="nucleotide sequence ID" value="NZ_MCRJ01000102.1"/>
</dbReference>
<dbReference type="EC" id="2.1.1.-" evidence="6"/>
<protein>
    <recommendedName>
        <fullName evidence="6">Ribosomal protein L11 methyltransferase</fullName>
        <shortName evidence="6">L11 Mtase</shortName>
        <ecNumber evidence="6">2.1.1.-</ecNumber>
    </recommendedName>
</protein>
<keyword evidence="7" id="KW-0689">Ribosomal protein</keyword>
<evidence type="ECO:0000256" key="6">
    <source>
        <dbReference type="HAMAP-Rule" id="MF_00735"/>
    </source>
</evidence>
<dbReference type="SUPFAM" id="SSF53335">
    <property type="entry name" value="S-adenosyl-L-methionine-dependent methyltransferases"/>
    <property type="match status" value="1"/>
</dbReference>
<evidence type="ECO:0000313" key="8">
    <source>
        <dbReference type="Proteomes" id="UP000094622"/>
    </source>
</evidence>
<keyword evidence="3 6" id="KW-0489">Methyltransferase</keyword>
<dbReference type="PANTHER" id="PTHR43648:SF1">
    <property type="entry name" value="ELECTRON TRANSFER FLAVOPROTEIN BETA SUBUNIT LYSINE METHYLTRANSFERASE"/>
    <property type="match status" value="1"/>
</dbReference>
<proteinExistence type="inferred from homology"/>
<dbReference type="GO" id="GO:0032259">
    <property type="term" value="P:methylation"/>
    <property type="evidence" value="ECO:0007669"/>
    <property type="project" value="UniProtKB-KW"/>
</dbReference>
<name>A0A1E3GZ75_9HYPH</name>
<dbReference type="OrthoDB" id="9785995at2"/>
<accession>A0A1E3GZ75</accession>
<dbReference type="AlphaFoldDB" id="A0A1E3GZ75"/>
<keyword evidence="4 6" id="KW-0808">Transferase</keyword>
<dbReference type="HAMAP" id="MF_00735">
    <property type="entry name" value="Methyltr_PrmA"/>
    <property type="match status" value="1"/>
</dbReference>
<dbReference type="Gene3D" id="3.40.50.150">
    <property type="entry name" value="Vaccinia Virus protein VP39"/>
    <property type="match status" value="1"/>
</dbReference>
<gene>
    <name evidence="6 7" type="primary">prmA</name>
    <name evidence="7" type="ORF">A6302_03456</name>
</gene>
<sequence length="307" mass="32399">MPQIHARLLAGPAEAERIAALLEAALGEDVPVAWSEIGDPAEIGTDRDALWAVDAYFDDGDPAEIEARIKDILGGDGFAAPMTVEALADIDWVSESLKGLAPVVAGRFVVHGAHDRDKLPAGAIGLEIEANQAFGTGHHPTTWGCLVALSRLVRRRRFAAVLDLGTGSGVLAIAYAKLTGNAVLASDIDPVSTRIAVENAALNGVGRKVEGVTAEGFRHPRLAAGRFDLVLANILAGPLKRLAPEIRARAMPGATVVLSGLLASQAAEVDAAFRAQGFRREAAFVREGWATLVLSLRAHRPTPWWAD</sequence>
<keyword evidence="5 6" id="KW-0949">S-adenosyl-L-methionine</keyword>
<dbReference type="NCBIfam" id="NF001784">
    <property type="entry name" value="PRK00517.2-1"/>
    <property type="match status" value="1"/>
</dbReference>
<dbReference type="GO" id="GO:0005840">
    <property type="term" value="C:ribosome"/>
    <property type="evidence" value="ECO:0007669"/>
    <property type="project" value="UniProtKB-KW"/>
</dbReference>
<dbReference type="Pfam" id="PF06325">
    <property type="entry name" value="PrmA"/>
    <property type="match status" value="1"/>
</dbReference>
<feature type="binding site" evidence="6">
    <location>
        <position position="187"/>
    </location>
    <ligand>
        <name>S-adenosyl-L-methionine</name>
        <dbReference type="ChEBI" id="CHEBI:59789"/>
    </ligand>
</feature>
<comment type="caution">
    <text evidence="7">The sequence shown here is derived from an EMBL/GenBank/DDBJ whole genome shotgun (WGS) entry which is preliminary data.</text>
</comment>
<dbReference type="InterPro" id="IPR004498">
    <property type="entry name" value="Ribosomal_PrmA_MeTrfase"/>
</dbReference>
<feature type="binding site" evidence="6">
    <location>
        <position position="142"/>
    </location>
    <ligand>
        <name>S-adenosyl-L-methionine</name>
        <dbReference type="ChEBI" id="CHEBI:59789"/>
    </ligand>
</feature>
<comment type="similarity">
    <text evidence="1 6">Belongs to the methyltransferase superfamily. PrmA family.</text>
</comment>
<evidence type="ECO:0000313" key="7">
    <source>
        <dbReference type="EMBL" id="ODN69235.1"/>
    </source>
</evidence>
<dbReference type="GO" id="GO:0016279">
    <property type="term" value="F:protein-lysine N-methyltransferase activity"/>
    <property type="evidence" value="ECO:0007669"/>
    <property type="project" value="RHEA"/>
</dbReference>